<dbReference type="GO" id="GO:0003824">
    <property type="term" value="F:catalytic activity"/>
    <property type="evidence" value="ECO:0007669"/>
    <property type="project" value="InterPro"/>
</dbReference>
<protein>
    <recommendedName>
        <fullName evidence="2">Aldose 1-epimerase</fullName>
    </recommendedName>
</protein>
<evidence type="ECO:0000313" key="1">
    <source>
        <dbReference type="EMBL" id="MPM40592.1"/>
    </source>
</evidence>
<accession>A0A644ZI70</accession>
<gene>
    <name evidence="1" type="ORF">SDC9_87236</name>
</gene>
<proteinExistence type="predicted"/>
<dbReference type="InterPro" id="IPR011013">
    <property type="entry name" value="Gal_mutarotase_sf_dom"/>
</dbReference>
<dbReference type="AlphaFoldDB" id="A0A644ZI70"/>
<dbReference type="InterPro" id="IPR014718">
    <property type="entry name" value="GH-type_carb-bd"/>
</dbReference>
<reference evidence="1" key="1">
    <citation type="submission" date="2019-08" db="EMBL/GenBank/DDBJ databases">
        <authorList>
            <person name="Kucharzyk K."/>
            <person name="Murdoch R.W."/>
            <person name="Higgins S."/>
            <person name="Loffler F."/>
        </authorList>
    </citation>
    <scope>NUCLEOTIDE SEQUENCE</scope>
</reference>
<dbReference type="Gene3D" id="2.70.98.10">
    <property type="match status" value="1"/>
</dbReference>
<sequence>MEVVIKTETLQGAEAVVLENDRLRCVCLPAHGGKIASLYRKDRAFELLFQNPRSRYRKAKPGAPFGDYEACGFDDAFPNIDAGRVQTGRGEIDYFDHGEIWSAQFDFAVEPDGVRLTYSSPFLGYRYQKRLALEGDALTLHYSISNESAYSFPCIWACHCLVNVHPEMKILFPRGTARVQNVFDSPLLGEAGALYRFPVDQAADGERYDFSKPLDARRASMLKIYCAEAAQEGLCGYRYEEQGVEAAFRYDETKLPYLGFWATAGGYRGDVNCALEPANGFYDSIDLAQKNGKCGELLPGETLEFSLQISVYSI</sequence>
<organism evidence="1">
    <name type="scientific">bioreactor metagenome</name>
    <dbReference type="NCBI Taxonomy" id="1076179"/>
    <lineage>
        <taxon>unclassified sequences</taxon>
        <taxon>metagenomes</taxon>
        <taxon>ecological metagenomes</taxon>
    </lineage>
</organism>
<dbReference type="GO" id="GO:0030246">
    <property type="term" value="F:carbohydrate binding"/>
    <property type="evidence" value="ECO:0007669"/>
    <property type="project" value="InterPro"/>
</dbReference>
<name>A0A644ZI70_9ZZZZ</name>
<dbReference type="EMBL" id="VSSQ01009056">
    <property type="protein sequence ID" value="MPM40592.1"/>
    <property type="molecule type" value="Genomic_DNA"/>
</dbReference>
<evidence type="ECO:0008006" key="2">
    <source>
        <dbReference type="Google" id="ProtNLM"/>
    </source>
</evidence>
<dbReference type="SUPFAM" id="SSF74650">
    <property type="entry name" value="Galactose mutarotase-like"/>
    <property type="match status" value="1"/>
</dbReference>
<dbReference type="GO" id="GO:0005975">
    <property type="term" value="P:carbohydrate metabolic process"/>
    <property type="evidence" value="ECO:0007669"/>
    <property type="project" value="InterPro"/>
</dbReference>
<comment type="caution">
    <text evidence="1">The sequence shown here is derived from an EMBL/GenBank/DDBJ whole genome shotgun (WGS) entry which is preliminary data.</text>
</comment>